<protein>
    <submittedName>
        <fullName evidence="1">Uncharacterized protein</fullName>
    </submittedName>
</protein>
<dbReference type="Proteomes" id="UP000240978">
    <property type="component" value="Unassembled WGS sequence"/>
</dbReference>
<reference evidence="1 2" key="1">
    <citation type="submission" date="2018-03" db="EMBL/GenBank/DDBJ databases">
        <title>Genomic Encyclopedia of Archaeal and Bacterial Type Strains, Phase II (KMG-II): from individual species to whole genera.</title>
        <authorList>
            <person name="Goeker M."/>
        </authorList>
    </citation>
    <scope>NUCLEOTIDE SEQUENCE [LARGE SCALE GENOMIC DNA]</scope>
    <source>
        <strain evidence="1 2">DSM 18107</strain>
    </source>
</reference>
<dbReference type="RefSeq" id="WP_106601311.1">
    <property type="nucleotide sequence ID" value="NZ_PYGK01000002.1"/>
</dbReference>
<dbReference type="OrthoDB" id="9763471at2"/>
<proteinExistence type="predicted"/>
<sequence>MPEAARSYTELLLVSYRIPSITAYNRLENSPRTANFDRSLKAEVRDPLWMLTRQWQFGEFEGEDAASPVTAQILGMHTTMDRVSFPKGDAFPFKQDIPLETHVEREVIRPDLSVSVQMGRYFLKLMKKHSLEGKLPDFITRYPLIYAIDPHDKDAVVLYSAVKHKMFDGYRLYQDIAISHVFNTWVDTAFPADAGTFKSLAPLFAAWHERNYSQPANADDTAWLPSQLEYQFSISSPQNQQVTLVADQYYEGHLDWYSFDMDPRKQVPLPGEEGEQAGPVENFVSFLPSPIAFKGMPHPRFWQMEENQTDFGKIDTSVTGMLHLMLAEFGLIYSNDWFMLPYPLAVNTLCEIKGIVITDVFGQEILIRPAGKGPETNWHRWAMFHHSSKTASTNNTNFFYLTPAITKALECPPLEEVNFLRDEMANMVWAVENIVPSHTGKGIRGDEMARVDTPPSDFVPVGNAVIRYVLGTTVPGNWTPFIPVHVENSDTEIRFQRARMPGAKPAYGMLLKEQPAPYFINEEEIPRAGVIVSISYQRTRWLNGEPLLWRGRFKQAGKGEGWSNLKFDQIEDIP</sequence>
<dbReference type="AlphaFoldDB" id="A0A2P8GM86"/>
<dbReference type="EMBL" id="PYGK01000002">
    <property type="protein sequence ID" value="PSL35073.1"/>
    <property type="molecule type" value="Genomic_DNA"/>
</dbReference>
<accession>A0A2P8GM86</accession>
<evidence type="ECO:0000313" key="1">
    <source>
        <dbReference type="EMBL" id="PSL35073.1"/>
    </source>
</evidence>
<organism evidence="1 2">
    <name type="scientific">Chitinophaga ginsengisoli</name>
    <dbReference type="NCBI Taxonomy" id="363837"/>
    <lineage>
        <taxon>Bacteria</taxon>
        <taxon>Pseudomonadati</taxon>
        <taxon>Bacteroidota</taxon>
        <taxon>Chitinophagia</taxon>
        <taxon>Chitinophagales</taxon>
        <taxon>Chitinophagaceae</taxon>
        <taxon>Chitinophaga</taxon>
    </lineage>
</organism>
<comment type="caution">
    <text evidence="1">The sequence shown here is derived from an EMBL/GenBank/DDBJ whole genome shotgun (WGS) entry which is preliminary data.</text>
</comment>
<keyword evidence="2" id="KW-1185">Reference proteome</keyword>
<name>A0A2P8GM86_9BACT</name>
<gene>
    <name evidence="1" type="ORF">CLV42_102647</name>
</gene>
<evidence type="ECO:0000313" key="2">
    <source>
        <dbReference type="Proteomes" id="UP000240978"/>
    </source>
</evidence>